<keyword evidence="3" id="KW-1185">Reference proteome</keyword>
<name>A0ABP8J5R1_9ACTN</name>
<dbReference type="SUPFAM" id="SSF53335">
    <property type="entry name" value="S-adenosyl-L-methionine-dependent methyltransferases"/>
    <property type="match status" value="1"/>
</dbReference>
<dbReference type="InterPro" id="IPR024078">
    <property type="entry name" value="LmbE-like_dom_sf"/>
</dbReference>
<dbReference type="InterPro" id="IPR008715">
    <property type="entry name" value="SAM-MeTfrase_NodS-like"/>
</dbReference>
<keyword evidence="1" id="KW-0862">Zinc</keyword>
<evidence type="ECO:0000313" key="2">
    <source>
        <dbReference type="EMBL" id="GAA4385526.1"/>
    </source>
</evidence>
<dbReference type="Gene3D" id="3.40.50.10320">
    <property type="entry name" value="LmbE-like"/>
    <property type="match status" value="1"/>
</dbReference>
<dbReference type="Gene3D" id="3.40.50.150">
    <property type="entry name" value="Vaccinia Virus protein VP39"/>
    <property type="match status" value="1"/>
</dbReference>
<comment type="caution">
    <text evidence="2">The sequence shown here is derived from an EMBL/GenBank/DDBJ whole genome shotgun (WGS) entry which is preliminary data.</text>
</comment>
<sequence>MTDERAFTPGVLGTPESLWRTELEQHPAVHQVNSASYTHLIVVSAHPDDETLGCGGLLHRASRGGMDVTVVLATWGEASHPGSPTAGPTQLAHRRREEIEHALSILGEPDNPIRLLAVGLADGQVAAGHHDLTAAIVGATPVDGARTVVLGPWRHDRHPDHEAAGRAAAAAAARTDADLLEYPVWLWHWGTPADLPRGRMAIVPLDVEDRAAKADAVRAHVSQIRPLSDAVEDAAVVPEHVLGYFRRDVEVVFTSPAPSDAYAFEELHQASYDPWDVGSDYETGKRRTTLALLDGLARPARALEIGCSVGALTADLATACREVDGLEASPTAAALACRRTAGLGNVHIIHGAAPLDIPRREYDLVVLSEIGYFLSPGGLRTTLDALRRATALGGHLLACHWLHPINGWPLDGCGVHEIIRQRSYLRLLRSVSTADYRADLWQQT</sequence>
<evidence type="ECO:0000256" key="1">
    <source>
        <dbReference type="ARBA" id="ARBA00022833"/>
    </source>
</evidence>
<dbReference type="EMBL" id="BAABFR010000007">
    <property type="protein sequence ID" value="GAA4385526.1"/>
    <property type="molecule type" value="Genomic_DNA"/>
</dbReference>
<dbReference type="InterPro" id="IPR029063">
    <property type="entry name" value="SAM-dependent_MTases_sf"/>
</dbReference>
<gene>
    <name evidence="2" type="ORF">GCM10023147_07370</name>
</gene>
<dbReference type="CDD" id="cd02440">
    <property type="entry name" value="AdoMet_MTases"/>
    <property type="match status" value="1"/>
</dbReference>
<evidence type="ECO:0000313" key="3">
    <source>
        <dbReference type="Proteomes" id="UP001500635"/>
    </source>
</evidence>
<dbReference type="SUPFAM" id="SSF102588">
    <property type="entry name" value="LmbE-like"/>
    <property type="match status" value="1"/>
</dbReference>
<reference evidence="3" key="1">
    <citation type="journal article" date="2019" name="Int. J. Syst. Evol. Microbiol.">
        <title>The Global Catalogue of Microorganisms (GCM) 10K type strain sequencing project: providing services to taxonomists for standard genome sequencing and annotation.</title>
        <authorList>
            <consortium name="The Broad Institute Genomics Platform"/>
            <consortium name="The Broad Institute Genome Sequencing Center for Infectious Disease"/>
            <person name="Wu L."/>
            <person name="Ma J."/>
        </authorList>
    </citation>
    <scope>NUCLEOTIDE SEQUENCE [LARGE SCALE GENOMIC DNA]</scope>
    <source>
        <strain evidence="3">JCM 17688</strain>
    </source>
</reference>
<evidence type="ECO:0008006" key="4">
    <source>
        <dbReference type="Google" id="ProtNLM"/>
    </source>
</evidence>
<protein>
    <recommendedName>
        <fullName evidence="4">N-acetylglucosaminyl deacetylase, LmbE family</fullName>
    </recommendedName>
</protein>
<dbReference type="RefSeq" id="WP_344991014.1">
    <property type="nucleotide sequence ID" value="NZ_BAABFR010000007.1"/>
</dbReference>
<accession>A0ABP8J5R1</accession>
<organism evidence="2 3">
    <name type="scientific">Tsukamurella soli</name>
    <dbReference type="NCBI Taxonomy" id="644556"/>
    <lineage>
        <taxon>Bacteria</taxon>
        <taxon>Bacillati</taxon>
        <taxon>Actinomycetota</taxon>
        <taxon>Actinomycetes</taxon>
        <taxon>Mycobacteriales</taxon>
        <taxon>Tsukamurellaceae</taxon>
        <taxon>Tsukamurella</taxon>
    </lineage>
</organism>
<proteinExistence type="predicted"/>
<dbReference type="PANTHER" id="PTHR12993">
    <property type="entry name" value="N-ACETYLGLUCOSAMINYL-PHOSPHATIDYLINOSITOL DE-N-ACETYLASE-RELATED"/>
    <property type="match status" value="1"/>
</dbReference>
<dbReference type="Proteomes" id="UP001500635">
    <property type="component" value="Unassembled WGS sequence"/>
</dbReference>
<dbReference type="PANTHER" id="PTHR12993:SF29">
    <property type="entry name" value="BLR3841 PROTEIN"/>
    <property type="match status" value="1"/>
</dbReference>
<dbReference type="Pfam" id="PF02585">
    <property type="entry name" value="PIG-L"/>
    <property type="match status" value="1"/>
</dbReference>
<dbReference type="Pfam" id="PF05401">
    <property type="entry name" value="NodS"/>
    <property type="match status" value="1"/>
</dbReference>
<dbReference type="InterPro" id="IPR003737">
    <property type="entry name" value="GlcNAc_PI_deacetylase-related"/>
</dbReference>